<comment type="caution">
    <text evidence="2">The sequence shown here is derived from an EMBL/GenBank/DDBJ whole genome shotgun (WGS) entry which is preliminary data.</text>
</comment>
<sequence length="120" mass="13017">MRKFLIVIIPSFLLCLGSCSDSENEANDIEVEICDDGIDNDSNGFVDCEDASCSSNRACIESSCDDGIDNDGDGFIDCEDLDCEDFQDCLIERCIDGIDNDGDGLIDCDDPDCQSNINCT</sequence>
<dbReference type="Proteomes" id="UP001199314">
    <property type="component" value="Unassembled WGS sequence"/>
</dbReference>
<dbReference type="PROSITE" id="PS00018">
    <property type="entry name" value="EF_HAND_1"/>
    <property type="match status" value="1"/>
</dbReference>
<protein>
    <recommendedName>
        <fullName evidence="4">Thrombospondin type 3 repeat-containing protein</fullName>
    </recommendedName>
</protein>
<feature type="signal peptide" evidence="1">
    <location>
        <begin position="1"/>
        <end position="20"/>
    </location>
</feature>
<evidence type="ECO:0000313" key="2">
    <source>
        <dbReference type="EMBL" id="MBZ9779542.1"/>
    </source>
</evidence>
<keyword evidence="3" id="KW-1185">Reference proteome</keyword>
<dbReference type="NCBIfam" id="NF033662">
    <property type="entry name" value="acid_disulf_rpt"/>
    <property type="match status" value="1"/>
</dbReference>
<evidence type="ECO:0000313" key="3">
    <source>
        <dbReference type="Proteomes" id="UP001199314"/>
    </source>
</evidence>
<feature type="chain" id="PRO_5047252714" description="Thrombospondin type 3 repeat-containing protein" evidence="1">
    <location>
        <begin position="21"/>
        <end position="120"/>
    </location>
</feature>
<organism evidence="2 3">
    <name type="scientific">Psychroflexus longus</name>
    <dbReference type="NCBI Taxonomy" id="2873596"/>
    <lineage>
        <taxon>Bacteria</taxon>
        <taxon>Pseudomonadati</taxon>
        <taxon>Bacteroidota</taxon>
        <taxon>Flavobacteriia</taxon>
        <taxon>Flavobacteriales</taxon>
        <taxon>Flavobacteriaceae</taxon>
        <taxon>Psychroflexus</taxon>
    </lineage>
</organism>
<evidence type="ECO:0008006" key="4">
    <source>
        <dbReference type="Google" id="ProtNLM"/>
    </source>
</evidence>
<keyword evidence="1" id="KW-0732">Signal</keyword>
<proteinExistence type="predicted"/>
<gene>
    <name evidence="2" type="ORF">LB452_11475</name>
</gene>
<dbReference type="EMBL" id="JAIQZE010000013">
    <property type="protein sequence ID" value="MBZ9779542.1"/>
    <property type="molecule type" value="Genomic_DNA"/>
</dbReference>
<accession>A0ABS7XKM4</accession>
<reference evidence="3" key="1">
    <citation type="submission" date="2023-07" db="EMBL/GenBank/DDBJ databases">
        <title>Novel species isolated from saline lakes on Tibetan Plateau.</title>
        <authorList>
            <person name="Lu H."/>
        </authorList>
    </citation>
    <scope>NUCLEOTIDE SEQUENCE [LARGE SCALE GENOMIC DNA]</scope>
    <source>
        <strain evidence="3">CAK8W</strain>
    </source>
</reference>
<dbReference type="InterPro" id="IPR018247">
    <property type="entry name" value="EF_Hand_1_Ca_BS"/>
</dbReference>
<dbReference type="RefSeq" id="WP_224461878.1">
    <property type="nucleotide sequence ID" value="NZ_JAIQZE010000013.1"/>
</dbReference>
<evidence type="ECO:0000256" key="1">
    <source>
        <dbReference type="SAM" id="SignalP"/>
    </source>
</evidence>
<name>A0ABS7XKM4_9FLAO</name>